<evidence type="ECO:0000256" key="3">
    <source>
        <dbReference type="ARBA" id="ARBA00023239"/>
    </source>
</evidence>
<dbReference type="GO" id="GO:0005737">
    <property type="term" value="C:cytoplasm"/>
    <property type="evidence" value="ECO:0007669"/>
    <property type="project" value="TreeGrafter"/>
</dbReference>
<dbReference type="Gene3D" id="3.20.20.60">
    <property type="entry name" value="Phosphoenolpyruvate-binding domains"/>
    <property type="match status" value="1"/>
</dbReference>
<evidence type="ECO:0000313" key="5">
    <source>
        <dbReference type="EMBL" id="SHF01614.1"/>
    </source>
</evidence>
<evidence type="ECO:0000313" key="6">
    <source>
        <dbReference type="Proteomes" id="UP000184476"/>
    </source>
</evidence>
<accession>A0A1M4Y728</accession>
<dbReference type="GO" id="GO:0046872">
    <property type="term" value="F:metal ion binding"/>
    <property type="evidence" value="ECO:0007669"/>
    <property type="project" value="UniProtKB-KW"/>
</dbReference>
<proteinExistence type="inferred from homology"/>
<dbReference type="GO" id="GO:0016832">
    <property type="term" value="F:aldehyde-lyase activity"/>
    <property type="evidence" value="ECO:0007669"/>
    <property type="project" value="TreeGrafter"/>
</dbReference>
<dbReference type="InterPro" id="IPR040442">
    <property type="entry name" value="Pyrv_kinase-like_dom_sf"/>
</dbReference>
<evidence type="ECO:0000256" key="2">
    <source>
        <dbReference type="ARBA" id="ARBA00022723"/>
    </source>
</evidence>
<reference evidence="5 6" key="1">
    <citation type="submission" date="2016-11" db="EMBL/GenBank/DDBJ databases">
        <authorList>
            <person name="Jaros S."/>
            <person name="Januszkiewicz K."/>
            <person name="Wedrychowicz H."/>
        </authorList>
    </citation>
    <scope>NUCLEOTIDE SEQUENCE [LARGE SCALE GENOMIC DNA]</scope>
    <source>
        <strain evidence="5 6">DSM 44666</strain>
    </source>
</reference>
<keyword evidence="3" id="KW-0456">Lyase</keyword>
<dbReference type="InterPro" id="IPR005000">
    <property type="entry name" value="Aldolase/citrate-lyase_domain"/>
</dbReference>
<evidence type="ECO:0000259" key="4">
    <source>
        <dbReference type="Pfam" id="PF03328"/>
    </source>
</evidence>
<gene>
    <name evidence="5" type="ORF">SAMN05444392_10686</name>
</gene>
<dbReference type="OrthoDB" id="86160at2"/>
<dbReference type="STRING" id="112248.SAMN05444392_10686"/>
<name>A0A1M4Y728_9BACL</name>
<dbReference type="InterPro" id="IPR050251">
    <property type="entry name" value="HpcH-HpaI_aldolase"/>
</dbReference>
<keyword evidence="6" id="KW-1185">Reference proteome</keyword>
<sequence length="254" mass="27423">MMTGNVRARLGLGETLYGLLVKMPSQAIIEMCAKAGFDLTVIDCEHGAGETNELEHHIRAAESFGIPAFVRIGSHSSIETLRALDAGASGIIVPHVVSKEDAVKAVQSVYYPPVGKRGLATSTRAGGHTLVDIQEHIKGAEQNITVILQIEDGEAISVLNEISNVNHVHMLFIGINDLSLSLGYPGQSDHPVVLSAVEKIIATIKQSDHLLLGAIAQNEQEARFWKEKGAKMILFPSTYLFAQKLLQLVDVLKS</sequence>
<dbReference type="PANTHER" id="PTHR30502:SF0">
    <property type="entry name" value="PHOSPHOENOLPYRUVATE CARBOXYLASE FAMILY PROTEIN"/>
    <property type="match status" value="1"/>
</dbReference>
<keyword evidence="2" id="KW-0479">Metal-binding</keyword>
<dbReference type="Proteomes" id="UP000184476">
    <property type="component" value="Unassembled WGS sequence"/>
</dbReference>
<dbReference type="PANTHER" id="PTHR30502">
    <property type="entry name" value="2-KETO-3-DEOXY-L-RHAMNONATE ALDOLASE"/>
    <property type="match status" value="1"/>
</dbReference>
<dbReference type="RefSeq" id="WP_084731457.1">
    <property type="nucleotide sequence ID" value="NZ_FQVL01000006.1"/>
</dbReference>
<protein>
    <submittedName>
        <fullName evidence="5">4-hydroxy-2-oxoheptanedioate aldolase</fullName>
    </submittedName>
</protein>
<dbReference type="InterPro" id="IPR015813">
    <property type="entry name" value="Pyrv/PenolPyrv_kinase-like_dom"/>
</dbReference>
<organism evidence="5 6">
    <name type="scientific">Seinonella peptonophila</name>
    <dbReference type="NCBI Taxonomy" id="112248"/>
    <lineage>
        <taxon>Bacteria</taxon>
        <taxon>Bacillati</taxon>
        <taxon>Bacillota</taxon>
        <taxon>Bacilli</taxon>
        <taxon>Bacillales</taxon>
        <taxon>Thermoactinomycetaceae</taxon>
        <taxon>Seinonella</taxon>
    </lineage>
</organism>
<evidence type="ECO:0000256" key="1">
    <source>
        <dbReference type="ARBA" id="ARBA00005568"/>
    </source>
</evidence>
<dbReference type="Pfam" id="PF03328">
    <property type="entry name" value="HpcH_HpaI"/>
    <property type="match status" value="1"/>
</dbReference>
<dbReference type="SUPFAM" id="SSF51621">
    <property type="entry name" value="Phosphoenolpyruvate/pyruvate domain"/>
    <property type="match status" value="1"/>
</dbReference>
<feature type="domain" description="HpcH/HpaI aldolase/citrate lyase" evidence="4">
    <location>
        <begin position="18"/>
        <end position="233"/>
    </location>
</feature>
<dbReference type="AlphaFoldDB" id="A0A1M4Y728"/>
<comment type="similarity">
    <text evidence="1">Belongs to the HpcH/HpaI aldolase family.</text>
</comment>
<dbReference type="EMBL" id="FQVL01000006">
    <property type="protein sequence ID" value="SHF01614.1"/>
    <property type="molecule type" value="Genomic_DNA"/>
</dbReference>